<dbReference type="EMBL" id="CP002330">
    <property type="protein sequence ID" value="ADQ45986.1"/>
    <property type="molecule type" value="Genomic_DNA"/>
</dbReference>
<dbReference type="Proteomes" id="UP000006835">
    <property type="component" value="Chromosome"/>
</dbReference>
<dbReference type="HOGENOM" id="CLU_2331184_0_0_9"/>
<name>E4SCX0_CALK2</name>
<dbReference type="RefSeq" id="WP_013430100.1">
    <property type="nucleotide sequence ID" value="NC_014720.1"/>
</dbReference>
<proteinExistence type="predicted"/>
<gene>
    <name evidence="1" type="ordered locus">Calkro_1121</name>
</gene>
<keyword evidence="2" id="KW-1185">Reference proteome</keyword>
<protein>
    <submittedName>
        <fullName evidence="1">Uncharacterized protein</fullName>
    </submittedName>
</protein>
<reference evidence="1 2" key="2">
    <citation type="journal article" date="2011" name="J. Bacteriol.">
        <title>Complete genome sequences for the anaerobic, extremely thermophilic plant biomass-degrading bacteria Caldicellulosiruptor hydrothermalis, Caldicellulosiruptor kristjanssonii, Caldicellulosiruptor kronotskyensis, Caldicellulosiruptor owensenis, and Caldicellulosiruptor lactoaceticus.</title>
        <authorList>
            <person name="Blumer-Schuette S.E."/>
            <person name="Ozdemir I."/>
            <person name="Mistry D."/>
            <person name="Lucas S."/>
            <person name="Lapidus A."/>
            <person name="Cheng J.F."/>
            <person name="Goodwin L.A."/>
            <person name="Pitluck S."/>
            <person name="Land M.L."/>
            <person name="Hauser L.J."/>
            <person name="Woyke T."/>
            <person name="Mikhailova N."/>
            <person name="Pati A."/>
            <person name="Kyrpides N.C."/>
            <person name="Ivanova N."/>
            <person name="Detter J.C."/>
            <person name="Walston-Davenport K."/>
            <person name="Han S."/>
            <person name="Adams M.W."/>
            <person name="Kelly R.M."/>
        </authorList>
    </citation>
    <scope>NUCLEOTIDE SEQUENCE [LARGE SCALE GENOMIC DNA]</scope>
    <source>
        <strain evidence="2">DSM 18902 / VKM B-2412 / 2002</strain>
    </source>
</reference>
<reference key="1">
    <citation type="submission" date="2010-11" db="EMBL/GenBank/DDBJ databases">
        <title>Complete sequence of Caldicellulosiruptor kronotskyensis 2002.</title>
        <authorList>
            <consortium name="US DOE Joint Genome Institute"/>
            <person name="Lucas S."/>
            <person name="Copeland A."/>
            <person name="Lapidus A."/>
            <person name="Cheng J.-F."/>
            <person name="Bruce D."/>
            <person name="Goodwin L."/>
            <person name="Pitluck S."/>
            <person name="Davenport K."/>
            <person name="Detter J.C."/>
            <person name="Han C."/>
            <person name="Tapia R."/>
            <person name="Land M."/>
            <person name="Hauser L."/>
            <person name="Jeffries C."/>
            <person name="Kyrpides N."/>
            <person name="Ivanova N."/>
            <person name="Mikhailova N."/>
            <person name="Blumer-Schuette S.E."/>
            <person name="Kelly R.M."/>
            <person name="Woyke T."/>
        </authorList>
    </citation>
    <scope>NUCLEOTIDE SEQUENCE</scope>
    <source>
        <strain>2002</strain>
    </source>
</reference>
<evidence type="ECO:0000313" key="1">
    <source>
        <dbReference type="EMBL" id="ADQ45986.1"/>
    </source>
</evidence>
<organism evidence="1 2">
    <name type="scientific">Caldicellulosiruptor kronotskyensis (strain DSM 18902 / VKM B-2412 / 2002)</name>
    <dbReference type="NCBI Taxonomy" id="632348"/>
    <lineage>
        <taxon>Bacteria</taxon>
        <taxon>Bacillati</taxon>
        <taxon>Bacillota</taxon>
        <taxon>Bacillota incertae sedis</taxon>
        <taxon>Caldicellulosiruptorales</taxon>
        <taxon>Caldicellulosiruptoraceae</taxon>
        <taxon>Caldicellulosiruptor</taxon>
    </lineage>
</organism>
<dbReference type="OrthoDB" id="2734565at2"/>
<sequence length="108" mass="13014">MYLNENDIEKLEKRFYEDDFNEYLEKIIKMDMIEKDFVKDIAEIVLTEGYDSLSENQRRAFIFYAIKPNYKKKCNKCGTEILWSEMIEAVKTGLCGYCLHIFQKDKER</sequence>
<dbReference type="KEGG" id="ckn:Calkro_1121"/>
<evidence type="ECO:0000313" key="2">
    <source>
        <dbReference type="Proteomes" id="UP000006835"/>
    </source>
</evidence>
<dbReference type="AlphaFoldDB" id="E4SCX0"/>
<accession>E4SCX0</accession>
<dbReference type="PATRIC" id="fig|632348.3.peg.1189"/>